<dbReference type="EMBL" id="CAJVCE010000009">
    <property type="protein sequence ID" value="CAG7645064.1"/>
    <property type="molecule type" value="Genomic_DNA"/>
</dbReference>
<evidence type="ECO:0000313" key="2">
    <source>
        <dbReference type="Proteomes" id="UP000730618"/>
    </source>
</evidence>
<accession>A0ABM8VJJ3</accession>
<dbReference type="Proteomes" id="UP000730618">
    <property type="component" value="Unassembled WGS sequence"/>
</dbReference>
<reference evidence="1 2" key="1">
    <citation type="submission" date="2021-06" db="EMBL/GenBank/DDBJ databases">
        <authorList>
            <person name="Criscuolo A."/>
        </authorList>
    </citation>
    <scope>NUCLEOTIDE SEQUENCE [LARGE SCALE GENOMIC DNA]</scope>
    <source>
        <strain evidence="2">CIP 111802</strain>
    </source>
</reference>
<comment type="caution">
    <text evidence="1">The sequence shown here is derived from an EMBL/GenBank/DDBJ whole genome shotgun (WGS) entry which is preliminary data.</text>
</comment>
<name>A0ABM8VJJ3_9BACL</name>
<evidence type="ECO:0008006" key="3">
    <source>
        <dbReference type="Google" id="ProtNLM"/>
    </source>
</evidence>
<gene>
    <name evidence="1" type="ORF">PAECIP111802_03420</name>
</gene>
<organism evidence="1 2">
    <name type="scientific">Paenibacillus allorhizosphaerae</name>
    <dbReference type="NCBI Taxonomy" id="2849866"/>
    <lineage>
        <taxon>Bacteria</taxon>
        <taxon>Bacillati</taxon>
        <taxon>Bacillota</taxon>
        <taxon>Bacilli</taxon>
        <taxon>Bacillales</taxon>
        <taxon>Paenibacillaceae</taxon>
        <taxon>Paenibacillus</taxon>
    </lineage>
</organism>
<protein>
    <recommendedName>
        <fullName evidence="3">VCBS repeat-containing protein</fullName>
    </recommendedName>
</protein>
<sequence length="235" mass="26677">MSMINNGHKRTANDFVLLDRRYIDVTGDHILDRISFYGQKYNPDTAYYKQLVVEVADRTQPKPAIITLPGGYNPTMQFCDLNGDNAADIYVSAETGGSAGTSDFYLYTDLNNIPKQLPVPQPLEISGQFQDQYQVSISIKESNKTFTLDLSERKNQYDQAGYYRNGKLITPTNVLPNAYTVLRPVRLSHDGVCSLYGIQRIAGFYNADTIAYVTSLWKWHTNHWMLLETDVRKAP</sequence>
<keyword evidence="2" id="KW-1185">Reference proteome</keyword>
<proteinExistence type="predicted"/>
<evidence type="ECO:0000313" key="1">
    <source>
        <dbReference type="EMBL" id="CAG7645064.1"/>
    </source>
</evidence>